<sequence length="70" mass="7949">MARGGDLEASKLVKTRLTEGEERLEAFRILQFCIDNEAFQDCTLGLPYFIFKTGTQEKPAAFLYERGNSL</sequence>
<protein>
    <submittedName>
        <fullName evidence="1">Uncharacterized protein</fullName>
    </submittedName>
</protein>
<dbReference type="AlphaFoldDB" id="A0A8X7XQG7"/>
<keyword evidence="2" id="KW-1185">Reference proteome</keyword>
<gene>
    <name evidence="1" type="ORF">POTOM_061539</name>
</gene>
<evidence type="ECO:0000313" key="1">
    <source>
        <dbReference type="EMBL" id="KAG6735795.1"/>
    </source>
</evidence>
<proteinExistence type="predicted"/>
<reference evidence="1" key="1">
    <citation type="journal article" date="2020" name="bioRxiv">
        <title>Hybrid origin of Populus tomentosa Carr. identified through genome sequencing and phylogenomic analysis.</title>
        <authorList>
            <person name="An X."/>
            <person name="Gao K."/>
            <person name="Chen Z."/>
            <person name="Li J."/>
            <person name="Yang X."/>
            <person name="Yang X."/>
            <person name="Zhou J."/>
            <person name="Guo T."/>
            <person name="Zhao T."/>
            <person name="Huang S."/>
            <person name="Miao D."/>
            <person name="Khan W.U."/>
            <person name="Rao P."/>
            <person name="Ye M."/>
            <person name="Lei B."/>
            <person name="Liao W."/>
            <person name="Wang J."/>
            <person name="Ji L."/>
            <person name="Li Y."/>
            <person name="Guo B."/>
            <person name="Mustafa N.S."/>
            <person name="Li S."/>
            <person name="Yun Q."/>
            <person name="Keller S.R."/>
            <person name="Mao J."/>
            <person name="Zhang R."/>
            <person name="Strauss S.H."/>
        </authorList>
    </citation>
    <scope>NUCLEOTIDE SEQUENCE</scope>
    <source>
        <strain evidence="1">GM15</strain>
        <tissue evidence="1">Leaf</tissue>
    </source>
</reference>
<dbReference type="Proteomes" id="UP000886885">
    <property type="component" value="Unassembled WGS sequence"/>
</dbReference>
<name>A0A8X7XQG7_POPTO</name>
<dbReference type="EMBL" id="JAAWWB010001673">
    <property type="protein sequence ID" value="KAG6735795.1"/>
    <property type="molecule type" value="Genomic_DNA"/>
</dbReference>
<evidence type="ECO:0000313" key="2">
    <source>
        <dbReference type="Proteomes" id="UP000886885"/>
    </source>
</evidence>
<accession>A0A8X7XQG7</accession>
<organism evidence="1 2">
    <name type="scientific">Populus tomentosa</name>
    <name type="common">Chinese white poplar</name>
    <dbReference type="NCBI Taxonomy" id="118781"/>
    <lineage>
        <taxon>Eukaryota</taxon>
        <taxon>Viridiplantae</taxon>
        <taxon>Streptophyta</taxon>
        <taxon>Embryophyta</taxon>
        <taxon>Tracheophyta</taxon>
        <taxon>Spermatophyta</taxon>
        <taxon>Magnoliopsida</taxon>
        <taxon>eudicotyledons</taxon>
        <taxon>Gunneridae</taxon>
        <taxon>Pentapetalae</taxon>
        <taxon>rosids</taxon>
        <taxon>fabids</taxon>
        <taxon>Malpighiales</taxon>
        <taxon>Salicaceae</taxon>
        <taxon>Saliceae</taxon>
        <taxon>Populus</taxon>
    </lineage>
</organism>
<comment type="caution">
    <text evidence="1">The sequence shown here is derived from an EMBL/GenBank/DDBJ whole genome shotgun (WGS) entry which is preliminary data.</text>
</comment>